<sequence>MGRCCCPYLFAFVTFTYITNRKMEDIIIPDDNSAFISIAELYSQLCVDSDILARLEAAGVDNWEGYPCIDEEDDEDDAED</sequence>
<protein>
    <submittedName>
        <fullName evidence="1">Uncharacterized protein</fullName>
    </submittedName>
</protein>
<organism evidence="1 2">
    <name type="scientific">Sphingomonas paeninsulae</name>
    <dbReference type="NCBI Taxonomy" id="2319844"/>
    <lineage>
        <taxon>Bacteria</taxon>
        <taxon>Pseudomonadati</taxon>
        <taxon>Pseudomonadota</taxon>
        <taxon>Alphaproteobacteria</taxon>
        <taxon>Sphingomonadales</taxon>
        <taxon>Sphingomonadaceae</taxon>
        <taxon>Sphingomonas</taxon>
    </lineage>
</organism>
<dbReference type="KEGG" id="spha:D3Y57_05420"/>
<reference evidence="1 2" key="1">
    <citation type="submission" date="2018-09" db="EMBL/GenBank/DDBJ databases">
        <title>Sphingomonas peninsula sp. nov., isolated from fildes peninsula, Antarctic soil.</title>
        <authorList>
            <person name="Yingchao G."/>
        </authorList>
    </citation>
    <scope>NUCLEOTIDE SEQUENCE [LARGE SCALE GENOMIC DNA]</scope>
    <source>
        <strain evidence="1 2">YZ-8</strain>
    </source>
</reference>
<dbReference type="AlphaFoldDB" id="A0A494T999"/>
<gene>
    <name evidence="1" type="ORF">D3Y57_05420</name>
</gene>
<keyword evidence="2" id="KW-1185">Reference proteome</keyword>
<name>A0A494T999_SPHPE</name>
<dbReference type="Pfam" id="PF25708">
    <property type="entry name" value="Phage_T7_Gp5_9"/>
    <property type="match status" value="1"/>
</dbReference>
<dbReference type="EMBL" id="CP032829">
    <property type="protein sequence ID" value="AYJ85520.1"/>
    <property type="molecule type" value="Genomic_DNA"/>
</dbReference>
<evidence type="ECO:0000313" key="1">
    <source>
        <dbReference type="EMBL" id="AYJ85520.1"/>
    </source>
</evidence>
<evidence type="ECO:0000313" key="2">
    <source>
        <dbReference type="Proteomes" id="UP000276254"/>
    </source>
</evidence>
<dbReference type="InterPro" id="IPR058007">
    <property type="entry name" value="Gp5.9"/>
</dbReference>
<accession>A0A494T999</accession>
<proteinExistence type="predicted"/>
<dbReference type="Proteomes" id="UP000276254">
    <property type="component" value="Chromosome"/>
</dbReference>